<proteinExistence type="predicted"/>
<evidence type="ECO:0000313" key="1">
    <source>
        <dbReference type="EMBL" id="KAK7481829.1"/>
    </source>
</evidence>
<name>A0ABD0K448_9CAEN</name>
<comment type="caution">
    <text evidence="1">The sequence shown here is derived from an EMBL/GenBank/DDBJ whole genome shotgun (WGS) entry which is preliminary data.</text>
</comment>
<sequence length="137" mass="15619">MTENISECNLSVILENKPTLCSPLTFSAFKNGISIPLSKMLHSNNGLRSYSQFYEGVRIAVNSDIPFDKRIQNVVTLLQAHTSAFVDTKKEKKLAFLTRQLELLSEKQFSMNDYCFAHESYPQCSYEQLRDCLVLPS</sequence>
<gene>
    <name evidence="1" type="ORF">BaRGS_00026976</name>
</gene>
<reference evidence="1 2" key="1">
    <citation type="journal article" date="2023" name="Sci. Data">
        <title>Genome assembly of the Korean intertidal mud-creeper Batillaria attramentaria.</title>
        <authorList>
            <person name="Patra A.K."/>
            <person name="Ho P.T."/>
            <person name="Jun S."/>
            <person name="Lee S.J."/>
            <person name="Kim Y."/>
            <person name="Won Y.J."/>
        </authorList>
    </citation>
    <scope>NUCLEOTIDE SEQUENCE [LARGE SCALE GENOMIC DNA]</scope>
    <source>
        <strain evidence="1">Wonlab-2016</strain>
    </source>
</reference>
<dbReference type="EMBL" id="JACVVK020000256">
    <property type="protein sequence ID" value="KAK7481829.1"/>
    <property type="molecule type" value="Genomic_DNA"/>
</dbReference>
<dbReference type="AlphaFoldDB" id="A0ABD0K448"/>
<accession>A0ABD0K448</accession>
<evidence type="ECO:0000313" key="2">
    <source>
        <dbReference type="Proteomes" id="UP001519460"/>
    </source>
</evidence>
<dbReference type="Proteomes" id="UP001519460">
    <property type="component" value="Unassembled WGS sequence"/>
</dbReference>
<protein>
    <submittedName>
        <fullName evidence="1">Uncharacterized protein</fullName>
    </submittedName>
</protein>
<keyword evidence="2" id="KW-1185">Reference proteome</keyword>
<organism evidence="1 2">
    <name type="scientific">Batillaria attramentaria</name>
    <dbReference type="NCBI Taxonomy" id="370345"/>
    <lineage>
        <taxon>Eukaryota</taxon>
        <taxon>Metazoa</taxon>
        <taxon>Spiralia</taxon>
        <taxon>Lophotrochozoa</taxon>
        <taxon>Mollusca</taxon>
        <taxon>Gastropoda</taxon>
        <taxon>Caenogastropoda</taxon>
        <taxon>Sorbeoconcha</taxon>
        <taxon>Cerithioidea</taxon>
        <taxon>Batillariidae</taxon>
        <taxon>Batillaria</taxon>
    </lineage>
</organism>